<accession>D5BSX2</accession>
<dbReference type="Proteomes" id="UP000007460">
    <property type="component" value="Chromosome"/>
</dbReference>
<gene>
    <name evidence="1" type="ordered locus">SAR116_1125</name>
</gene>
<name>D5BSX2_PUNMI</name>
<dbReference type="EMBL" id="CP001751">
    <property type="protein sequence ID" value="ADE39369.1"/>
    <property type="molecule type" value="Genomic_DNA"/>
</dbReference>
<organism evidence="1 2">
    <name type="scientific">Puniceispirillum marinum (strain IMCC1322)</name>
    <dbReference type="NCBI Taxonomy" id="488538"/>
    <lineage>
        <taxon>Bacteria</taxon>
        <taxon>Pseudomonadati</taxon>
        <taxon>Pseudomonadota</taxon>
        <taxon>Alphaproteobacteria</taxon>
        <taxon>Candidatus Puniceispirillales</taxon>
        <taxon>Candidatus Puniceispirillaceae</taxon>
        <taxon>Candidatus Puniceispirillum</taxon>
    </lineage>
</organism>
<evidence type="ECO:0000313" key="2">
    <source>
        <dbReference type="Proteomes" id="UP000007460"/>
    </source>
</evidence>
<evidence type="ECO:0000313" key="1">
    <source>
        <dbReference type="EMBL" id="ADE39369.1"/>
    </source>
</evidence>
<dbReference type="eggNOG" id="ENOG50330CN">
    <property type="taxonomic scope" value="Bacteria"/>
</dbReference>
<reference evidence="1 2" key="1">
    <citation type="journal article" date="2010" name="J. Bacteriol.">
        <title>Complete genome sequence of "Candidatus Puniceispirillum marinum" IMCC1322, a representative of the SAR116 clade in the Alphaproteobacteria.</title>
        <authorList>
            <person name="Oh H.M."/>
            <person name="Kwon K.K."/>
            <person name="Kang I."/>
            <person name="Kang S.G."/>
            <person name="Lee J.H."/>
            <person name="Kim S.J."/>
            <person name="Cho J.C."/>
        </authorList>
    </citation>
    <scope>NUCLEOTIDE SEQUENCE [LARGE SCALE GENOMIC DNA]</scope>
    <source>
        <strain evidence="1 2">IMCC1322</strain>
    </source>
</reference>
<protein>
    <submittedName>
        <fullName evidence="1">Uncharacterized protein</fullName>
    </submittedName>
</protein>
<dbReference type="STRING" id="488538.SAR116_1125"/>
<dbReference type="KEGG" id="apb:SAR116_1125"/>
<sequence>MALQKIRPLSDNPTLSDQRVHNTPQFDVEVYLPNQTEIDRALRYPYYAPSCAFVLDAGRLHPLRDAGILNGRTAVLSVGSNRAPVQLQRKFGKDAVVPVTPAILHDCDIVHVAMLGYYGAVPCTAFPSKGCDVRLNVAWLDASQLAEMHRTEAVGVAYDYVRFNEGAVTHLDIPEADGHVVPAITPLYGYNARAGVLDIGGAMPASLPMIDATGRQFSAFTQAEATTFVRRLCQHNDDRDHAAFVTDMRNDKAARDTIREILSAHALFATNAPWTVIDIECDNLDAFL</sequence>
<keyword evidence="2" id="KW-1185">Reference proteome</keyword>
<dbReference type="HOGENOM" id="CLU_966029_0_0_5"/>
<dbReference type="AlphaFoldDB" id="D5BSX2"/>
<proteinExistence type="predicted"/>